<dbReference type="FunFam" id="2.60.40.1180:FF:000013">
    <property type="entry name" value="Alpha-L-fucosidase"/>
    <property type="match status" value="1"/>
</dbReference>
<dbReference type="Gene3D" id="2.60.40.1180">
    <property type="entry name" value="Golgi alpha-mannosidase II"/>
    <property type="match status" value="1"/>
</dbReference>
<dbReference type="EC" id="3.2.1.51" evidence="2"/>
<gene>
    <name evidence="8" type="ORF">MGAL_10B030329</name>
</gene>
<dbReference type="InterPro" id="IPR017853">
    <property type="entry name" value="GH"/>
</dbReference>
<dbReference type="InterPro" id="IPR057739">
    <property type="entry name" value="Glyco_hydro_29_N"/>
</dbReference>
<feature type="domain" description="Glycoside hydrolase family 29 N-terminal" evidence="6">
    <location>
        <begin position="1"/>
        <end position="33"/>
    </location>
</feature>
<accession>A0A8B6CJ75</accession>
<reference evidence="8" key="1">
    <citation type="submission" date="2018-11" db="EMBL/GenBank/DDBJ databases">
        <authorList>
            <person name="Alioto T."/>
            <person name="Alioto T."/>
        </authorList>
    </citation>
    <scope>NUCLEOTIDE SEQUENCE</scope>
</reference>
<evidence type="ECO:0000259" key="7">
    <source>
        <dbReference type="Pfam" id="PF16757"/>
    </source>
</evidence>
<proteinExistence type="inferred from homology"/>
<dbReference type="EMBL" id="UYJE01001896">
    <property type="protein sequence ID" value="VDI06082.1"/>
    <property type="molecule type" value="Genomic_DNA"/>
</dbReference>
<dbReference type="GO" id="GO:0004560">
    <property type="term" value="F:alpha-L-fucosidase activity"/>
    <property type="evidence" value="ECO:0007669"/>
    <property type="project" value="UniProtKB-EC"/>
</dbReference>
<dbReference type="OrthoDB" id="6039950at2759"/>
<comment type="similarity">
    <text evidence="1">Belongs to the glycosyl hydrolase 29 family.</text>
</comment>
<sequence>MLMNVGPTKDGKIIPIFEERLRQFGQWLKVNGEGVYSSVPWSHQNDTVTTNIWYTKRKIEGEGTIVYVFLLSWPTDGVLKLGAPIPSRQTEVSMLGYPDTFIWKAFPGDPGIYVTIPVISWNKLPCKWAWVLKLTHISN</sequence>
<evidence type="ECO:0000256" key="5">
    <source>
        <dbReference type="ARBA" id="ARBA00023295"/>
    </source>
</evidence>
<keyword evidence="5" id="KW-0326">Glycosidase</keyword>
<dbReference type="InterPro" id="IPR031919">
    <property type="entry name" value="Fucosidase_C"/>
</dbReference>
<evidence type="ECO:0000256" key="1">
    <source>
        <dbReference type="ARBA" id="ARBA00007951"/>
    </source>
</evidence>
<evidence type="ECO:0000256" key="2">
    <source>
        <dbReference type="ARBA" id="ARBA00012662"/>
    </source>
</evidence>
<protein>
    <recommendedName>
        <fullName evidence="2">alpha-L-fucosidase</fullName>
        <ecNumber evidence="2">3.2.1.51</ecNumber>
    </recommendedName>
</protein>
<dbReference type="Pfam" id="PF16757">
    <property type="entry name" value="Fucosidase_C"/>
    <property type="match status" value="1"/>
</dbReference>
<evidence type="ECO:0000256" key="3">
    <source>
        <dbReference type="ARBA" id="ARBA00022729"/>
    </source>
</evidence>
<evidence type="ECO:0000313" key="8">
    <source>
        <dbReference type="EMBL" id="VDI06082.1"/>
    </source>
</evidence>
<evidence type="ECO:0000259" key="6">
    <source>
        <dbReference type="Pfam" id="PF01120"/>
    </source>
</evidence>
<dbReference type="GO" id="GO:0006004">
    <property type="term" value="P:fucose metabolic process"/>
    <property type="evidence" value="ECO:0007669"/>
    <property type="project" value="TreeGrafter"/>
</dbReference>
<dbReference type="PANTHER" id="PTHR10030:SF37">
    <property type="entry name" value="ALPHA-L-FUCOSIDASE-RELATED"/>
    <property type="match status" value="1"/>
</dbReference>
<keyword evidence="3" id="KW-0732">Signal</keyword>
<feature type="domain" description="Alpha-L-fucosidase C-terminal" evidence="7">
    <location>
        <begin position="44"/>
        <end position="135"/>
    </location>
</feature>
<dbReference type="AlphaFoldDB" id="A0A8B6CJ75"/>
<keyword evidence="4" id="KW-0378">Hydrolase</keyword>
<comment type="caution">
    <text evidence="8">The sequence shown here is derived from an EMBL/GenBank/DDBJ whole genome shotgun (WGS) entry which is preliminary data.</text>
</comment>
<evidence type="ECO:0000313" key="9">
    <source>
        <dbReference type="Proteomes" id="UP000596742"/>
    </source>
</evidence>
<dbReference type="SUPFAM" id="SSF51445">
    <property type="entry name" value="(Trans)glycosidases"/>
    <property type="match status" value="1"/>
</dbReference>
<dbReference type="GO" id="GO:0005764">
    <property type="term" value="C:lysosome"/>
    <property type="evidence" value="ECO:0007669"/>
    <property type="project" value="TreeGrafter"/>
</dbReference>
<dbReference type="Pfam" id="PF01120">
    <property type="entry name" value="Alpha_L_fucos"/>
    <property type="match status" value="1"/>
</dbReference>
<dbReference type="PANTHER" id="PTHR10030">
    <property type="entry name" value="ALPHA-L-FUCOSIDASE"/>
    <property type="match status" value="1"/>
</dbReference>
<organism evidence="8 9">
    <name type="scientific">Mytilus galloprovincialis</name>
    <name type="common">Mediterranean mussel</name>
    <dbReference type="NCBI Taxonomy" id="29158"/>
    <lineage>
        <taxon>Eukaryota</taxon>
        <taxon>Metazoa</taxon>
        <taxon>Spiralia</taxon>
        <taxon>Lophotrochozoa</taxon>
        <taxon>Mollusca</taxon>
        <taxon>Bivalvia</taxon>
        <taxon>Autobranchia</taxon>
        <taxon>Pteriomorphia</taxon>
        <taxon>Mytilida</taxon>
        <taxon>Mytiloidea</taxon>
        <taxon>Mytilidae</taxon>
        <taxon>Mytilinae</taxon>
        <taxon>Mytilus</taxon>
    </lineage>
</organism>
<dbReference type="InterPro" id="IPR000933">
    <property type="entry name" value="Glyco_hydro_29"/>
</dbReference>
<dbReference type="GO" id="GO:0016139">
    <property type="term" value="P:glycoside catabolic process"/>
    <property type="evidence" value="ECO:0007669"/>
    <property type="project" value="TreeGrafter"/>
</dbReference>
<name>A0A8B6CJ75_MYTGA</name>
<dbReference type="InterPro" id="IPR013780">
    <property type="entry name" value="Glyco_hydro_b"/>
</dbReference>
<dbReference type="Proteomes" id="UP000596742">
    <property type="component" value="Unassembled WGS sequence"/>
</dbReference>
<keyword evidence="9" id="KW-1185">Reference proteome</keyword>
<dbReference type="Gene3D" id="3.20.20.80">
    <property type="entry name" value="Glycosidases"/>
    <property type="match status" value="1"/>
</dbReference>
<evidence type="ECO:0000256" key="4">
    <source>
        <dbReference type="ARBA" id="ARBA00022801"/>
    </source>
</evidence>